<sequence length="78" mass="8352">MASNPKGPLSSTAAKPIRQRSLWESYAVLPAKTRLKISLAITAVALGGIYLSNRLEETIPAPPEDKARLPGAKTDKSH</sequence>
<gene>
    <name evidence="1" type="ORF">GFSPODELE1_LOCUS313</name>
</gene>
<dbReference type="EMBL" id="OZ037944">
    <property type="protein sequence ID" value="CAL1694459.1"/>
    <property type="molecule type" value="Genomic_DNA"/>
</dbReference>
<protein>
    <submittedName>
        <fullName evidence="1">Uncharacterized protein</fullName>
    </submittedName>
</protein>
<accession>A0ABP1CIF4</accession>
<reference evidence="2" key="1">
    <citation type="submission" date="2024-04" db="EMBL/GenBank/DDBJ databases">
        <authorList>
            <person name="Shaw F."/>
            <person name="Minotto A."/>
        </authorList>
    </citation>
    <scope>NUCLEOTIDE SEQUENCE [LARGE SCALE GENOMIC DNA]</scope>
</reference>
<organism evidence="1 2">
    <name type="scientific">Somion occarium</name>
    <dbReference type="NCBI Taxonomy" id="3059160"/>
    <lineage>
        <taxon>Eukaryota</taxon>
        <taxon>Fungi</taxon>
        <taxon>Dikarya</taxon>
        <taxon>Basidiomycota</taxon>
        <taxon>Agaricomycotina</taxon>
        <taxon>Agaricomycetes</taxon>
        <taxon>Polyporales</taxon>
        <taxon>Cerrenaceae</taxon>
        <taxon>Somion</taxon>
    </lineage>
</organism>
<keyword evidence="2" id="KW-1185">Reference proteome</keyword>
<evidence type="ECO:0000313" key="1">
    <source>
        <dbReference type="EMBL" id="CAL1694459.1"/>
    </source>
</evidence>
<name>A0ABP1CIF4_9APHY</name>
<dbReference type="Proteomes" id="UP001497453">
    <property type="component" value="Chromosome 1"/>
</dbReference>
<proteinExistence type="predicted"/>
<evidence type="ECO:0000313" key="2">
    <source>
        <dbReference type="Proteomes" id="UP001497453"/>
    </source>
</evidence>